<dbReference type="Proteomes" id="UP000472260">
    <property type="component" value="Unassembled WGS sequence"/>
</dbReference>
<name>A0A671RW96_9TELE</name>
<dbReference type="GO" id="GO:0031708">
    <property type="term" value="F:endothelin B receptor binding"/>
    <property type="evidence" value="ECO:0007669"/>
    <property type="project" value="TreeGrafter"/>
</dbReference>
<sequence>MEITTDPSDPSATHRVRSKRCSCNNQLDSECHYFCHLDIIWVNTPSKPKRKFNQCQRLFRCRKETFRTYSVNLFPVCTIRAQTQLENPDYMTGECF</sequence>
<evidence type="ECO:0000256" key="5">
    <source>
        <dbReference type="ARBA" id="ARBA00023322"/>
    </source>
</evidence>
<evidence type="ECO:0000313" key="7">
    <source>
        <dbReference type="Ensembl" id="ENSSANP00000088176.1"/>
    </source>
</evidence>
<evidence type="ECO:0000256" key="4">
    <source>
        <dbReference type="ARBA" id="ARBA00022858"/>
    </source>
</evidence>
<keyword evidence="5" id="KW-0839">Vasoconstrictor</keyword>
<evidence type="ECO:0000313" key="8">
    <source>
        <dbReference type="Proteomes" id="UP000472260"/>
    </source>
</evidence>
<comment type="subcellular location">
    <subcellularLocation>
        <location evidence="1">Secreted</location>
    </subcellularLocation>
</comment>
<feature type="domain" description="Endothelin-like toxin" evidence="6">
    <location>
        <begin position="20"/>
        <end position="41"/>
    </location>
</feature>
<dbReference type="AlphaFoldDB" id="A0A671RW96"/>
<dbReference type="PRINTS" id="PR00365">
    <property type="entry name" value="ENDOTHELIN"/>
</dbReference>
<keyword evidence="3" id="KW-0964">Secreted</keyword>
<dbReference type="GO" id="GO:0005179">
    <property type="term" value="F:hormone activity"/>
    <property type="evidence" value="ECO:0007669"/>
    <property type="project" value="TreeGrafter"/>
</dbReference>
<dbReference type="Pfam" id="PF00322">
    <property type="entry name" value="Endothelin"/>
    <property type="match status" value="1"/>
</dbReference>
<dbReference type="InterPro" id="IPR019764">
    <property type="entry name" value="Endothelin_toxin_CS"/>
</dbReference>
<dbReference type="InterPro" id="IPR020475">
    <property type="entry name" value="Endothelin"/>
</dbReference>
<evidence type="ECO:0000256" key="1">
    <source>
        <dbReference type="ARBA" id="ARBA00004613"/>
    </source>
</evidence>
<protein>
    <recommendedName>
        <fullName evidence="6">Endothelin-like toxin domain-containing protein</fullName>
    </recommendedName>
</protein>
<proteinExistence type="inferred from homology"/>
<dbReference type="PANTHER" id="PTHR13874">
    <property type="entry name" value="ENDOTHELIN"/>
    <property type="match status" value="1"/>
</dbReference>
<dbReference type="SMART" id="SM00272">
    <property type="entry name" value="END"/>
    <property type="match status" value="1"/>
</dbReference>
<keyword evidence="8" id="KW-1185">Reference proteome</keyword>
<reference evidence="7" key="2">
    <citation type="submission" date="2025-09" db="UniProtKB">
        <authorList>
            <consortium name="Ensembl"/>
        </authorList>
    </citation>
    <scope>IDENTIFICATION</scope>
</reference>
<dbReference type="Ensembl" id="ENSSANT00000093689.1">
    <property type="protein sequence ID" value="ENSSANP00000088176.1"/>
    <property type="gene ID" value="ENSSANG00000043680.1"/>
</dbReference>
<dbReference type="GO" id="GO:0014826">
    <property type="term" value="P:vein smooth muscle contraction"/>
    <property type="evidence" value="ECO:0007669"/>
    <property type="project" value="TreeGrafter"/>
</dbReference>
<accession>A0A671RW96</accession>
<dbReference type="GO" id="GO:0003100">
    <property type="term" value="P:regulation of systemic arterial blood pressure by endothelin"/>
    <property type="evidence" value="ECO:0007669"/>
    <property type="project" value="TreeGrafter"/>
</dbReference>
<dbReference type="GO" id="GO:0019229">
    <property type="term" value="P:regulation of vasoconstriction"/>
    <property type="evidence" value="ECO:0007669"/>
    <property type="project" value="InterPro"/>
</dbReference>
<reference evidence="7" key="1">
    <citation type="submission" date="2025-08" db="UniProtKB">
        <authorList>
            <consortium name="Ensembl"/>
        </authorList>
    </citation>
    <scope>IDENTIFICATION</scope>
</reference>
<comment type="similarity">
    <text evidence="2">Belongs to the endothelin/sarafotoxin family.</text>
</comment>
<dbReference type="GO" id="GO:0006874">
    <property type="term" value="P:intracellular calcium ion homeostasis"/>
    <property type="evidence" value="ECO:0007669"/>
    <property type="project" value="TreeGrafter"/>
</dbReference>
<dbReference type="PROSITE" id="PS00270">
    <property type="entry name" value="ENDOTHELIN"/>
    <property type="match status" value="1"/>
</dbReference>
<evidence type="ECO:0000259" key="6">
    <source>
        <dbReference type="SMART" id="SM00272"/>
    </source>
</evidence>
<keyword evidence="4" id="KW-0838">Vasoactive</keyword>
<evidence type="ECO:0000256" key="2">
    <source>
        <dbReference type="ARBA" id="ARBA00010959"/>
    </source>
</evidence>
<organism evidence="7 8">
    <name type="scientific">Sinocyclocheilus anshuiensis</name>
    <dbReference type="NCBI Taxonomy" id="1608454"/>
    <lineage>
        <taxon>Eukaryota</taxon>
        <taxon>Metazoa</taxon>
        <taxon>Chordata</taxon>
        <taxon>Craniata</taxon>
        <taxon>Vertebrata</taxon>
        <taxon>Euteleostomi</taxon>
        <taxon>Actinopterygii</taxon>
        <taxon>Neopterygii</taxon>
        <taxon>Teleostei</taxon>
        <taxon>Ostariophysi</taxon>
        <taxon>Cypriniformes</taxon>
        <taxon>Cyprinidae</taxon>
        <taxon>Cyprininae</taxon>
        <taxon>Sinocyclocheilus</taxon>
    </lineage>
</organism>
<dbReference type="PANTHER" id="PTHR13874:SF9">
    <property type="entry name" value="ENDOTHELIN-2"/>
    <property type="match status" value="1"/>
</dbReference>
<dbReference type="GO" id="GO:0005615">
    <property type="term" value="C:extracellular space"/>
    <property type="evidence" value="ECO:0007669"/>
    <property type="project" value="TreeGrafter"/>
</dbReference>
<dbReference type="InterPro" id="IPR001928">
    <property type="entry name" value="Endothln-like_toxin"/>
</dbReference>
<evidence type="ECO:0000256" key="3">
    <source>
        <dbReference type="ARBA" id="ARBA00022525"/>
    </source>
</evidence>